<reference evidence="2" key="1">
    <citation type="journal article" date="2020" name="Nat. Commun.">
        <title>Large-scale genome sequencing of mycorrhizal fungi provides insights into the early evolution of symbiotic traits.</title>
        <authorList>
            <person name="Miyauchi S."/>
            <person name="Kiss E."/>
            <person name="Kuo A."/>
            <person name="Drula E."/>
            <person name="Kohler A."/>
            <person name="Sanchez-Garcia M."/>
            <person name="Morin E."/>
            <person name="Andreopoulos B."/>
            <person name="Barry K.W."/>
            <person name="Bonito G."/>
            <person name="Buee M."/>
            <person name="Carver A."/>
            <person name="Chen C."/>
            <person name="Cichocki N."/>
            <person name="Clum A."/>
            <person name="Culley D."/>
            <person name="Crous P.W."/>
            <person name="Fauchery L."/>
            <person name="Girlanda M."/>
            <person name="Hayes R.D."/>
            <person name="Keri Z."/>
            <person name="LaButti K."/>
            <person name="Lipzen A."/>
            <person name="Lombard V."/>
            <person name="Magnuson J."/>
            <person name="Maillard F."/>
            <person name="Murat C."/>
            <person name="Nolan M."/>
            <person name="Ohm R.A."/>
            <person name="Pangilinan J."/>
            <person name="Pereira M.F."/>
            <person name="Perotto S."/>
            <person name="Peter M."/>
            <person name="Pfister S."/>
            <person name="Riley R."/>
            <person name="Sitrit Y."/>
            <person name="Stielow J.B."/>
            <person name="Szollosi G."/>
            <person name="Zifcakova L."/>
            <person name="Stursova M."/>
            <person name="Spatafora J.W."/>
            <person name="Tedersoo L."/>
            <person name="Vaario L.M."/>
            <person name="Yamada A."/>
            <person name="Yan M."/>
            <person name="Wang P."/>
            <person name="Xu J."/>
            <person name="Bruns T."/>
            <person name="Baldrian P."/>
            <person name="Vilgalys R."/>
            <person name="Dunand C."/>
            <person name="Henrissat B."/>
            <person name="Grigoriev I.V."/>
            <person name="Hibbett D."/>
            <person name="Nagy L.G."/>
            <person name="Martin F.M."/>
        </authorList>
    </citation>
    <scope>NUCLEOTIDE SEQUENCE</scope>
    <source>
        <strain evidence="2">UH-Tt-Lm1</strain>
    </source>
</reference>
<feature type="transmembrane region" description="Helical" evidence="1">
    <location>
        <begin position="236"/>
        <end position="260"/>
    </location>
</feature>
<feature type="transmembrane region" description="Helical" evidence="1">
    <location>
        <begin position="135"/>
        <end position="157"/>
    </location>
</feature>
<keyword evidence="3" id="KW-1185">Reference proteome</keyword>
<dbReference type="EMBL" id="WIUZ02000013">
    <property type="protein sequence ID" value="KAF9781550.1"/>
    <property type="molecule type" value="Genomic_DNA"/>
</dbReference>
<keyword evidence="1" id="KW-0472">Membrane</keyword>
<reference evidence="2" key="2">
    <citation type="submission" date="2020-11" db="EMBL/GenBank/DDBJ databases">
        <authorList>
            <consortium name="DOE Joint Genome Institute"/>
            <person name="Kuo A."/>
            <person name="Miyauchi S."/>
            <person name="Kiss E."/>
            <person name="Drula E."/>
            <person name="Kohler A."/>
            <person name="Sanchez-Garcia M."/>
            <person name="Andreopoulos B."/>
            <person name="Barry K.W."/>
            <person name="Bonito G."/>
            <person name="Buee M."/>
            <person name="Carver A."/>
            <person name="Chen C."/>
            <person name="Cichocki N."/>
            <person name="Clum A."/>
            <person name="Culley D."/>
            <person name="Crous P.W."/>
            <person name="Fauchery L."/>
            <person name="Girlanda M."/>
            <person name="Hayes R."/>
            <person name="Keri Z."/>
            <person name="Labutti K."/>
            <person name="Lipzen A."/>
            <person name="Lombard V."/>
            <person name="Magnuson J."/>
            <person name="Maillard F."/>
            <person name="Morin E."/>
            <person name="Murat C."/>
            <person name="Nolan M."/>
            <person name="Ohm R."/>
            <person name="Pangilinan J."/>
            <person name="Pereira M."/>
            <person name="Perotto S."/>
            <person name="Peter M."/>
            <person name="Riley R."/>
            <person name="Sitrit Y."/>
            <person name="Stielow B."/>
            <person name="Szollosi G."/>
            <person name="Zifcakova L."/>
            <person name="Stursova M."/>
            <person name="Spatafora J.W."/>
            <person name="Tedersoo L."/>
            <person name="Vaario L.-M."/>
            <person name="Yamada A."/>
            <person name="Yan M."/>
            <person name="Wang P."/>
            <person name="Xu J."/>
            <person name="Bruns T."/>
            <person name="Baldrian P."/>
            <person name="Vilgalys R."/>
            <person name="Henrissat B."/>
            <person name="Grigoriev I.V."/>
            <person name="Hibbett D."/>
            <person name="Nagy L.G."/>
            <person name="Martin F.M."/>
        </authorList>
    </citation>
    <scope>NUCLEOTIDE SEQUENCE</scope>
    <source>
        <strain evidence="2">UH-Tt-Lm1</strain>
    </source>
</reference>
<dbReference type="Proteomes" id="UP000736335">
    <property type="component" value="Unassembled WGS sequence"/>
</dbReference>
<feature type="transmembrane region" description="Helical" evidence="1">
    <location>
        <begin position="85"/>
        <end position="102"/>
    </location>
</feature>
<sequence>MASNQVSPSTYPPDIDCFADGPFWDPSNFTMNNCSITNNMVNFLNLTGQNYKPYLAAYCLSPQPNDDCPFGFCPNPDIAGLWVRIANYITGFCVALLIFYAPDRVKDAFWSQVLLTYSLLLTCGISLLQGQLTRFHSIVLISIVCSPVNVYFTGYAIRSFWSVHRLDNVLGKRKNTRRLMVFLSVAIWTAALIYVYLPQRFTNFAQDSCRGSSAVEAFFLGAPFVYAWALTTLGPAGILILFIFLAIPILIIFAWFVAIIRRRREIWASSGVCCASFGKVWRPIVHHYPFLRFCSVVVIPTAYWIAIVELGIFGGNDETSPLTFSQVLAMFATVPPMIEVARLVPRLWRWLITFAWLGRAFGRSGAS</sequence>
<feature type="transmembrane region" description="Helical" evidence="1">
    <location>
        <begin position="324"/>
        <end position="344"/>
    </location>
</feature>
<feature type="transmembrane region" description="Helical" evidence="1">
    <location>
        <begin position="290"/>
        <end position="312"/>
    </location>
</feature>
<gene>
    <name evidence="2" type="ORF">BJ322DRAFT_230258</name>
</gene>
<protein>
    <submittedName>
        <fullName evidence="2">Uncharacterized protein</fullName>
    </submittedName>
</protein>
<keyword evidence="1" id="KW-0812">Transmembrane</keyword>
<name>A0A9P6H843_9AGAM</name>
<evidence type="ECO:0000256" key="1">
    <source>
        <dbReference type="SAM" id="Phobius"/>
    </source>
</evidence>
<organism evidence="2 3">
    <name type="scientific">Thelephora terrestris</name>
    <dbReference type="NCBI Taxonomy" id="56493"/>
    <lineage>
        <taxon>Eukaryota</taxon>
        <taxon>Fungi</taxon>
        <taxon>Dikarya</taxon>
        <taxon>Basidiomycota</taxon>
        <taxon>Agaricomycotina</taxon>
        <taxon>Agaricomycetes</taxon>
        <taxon>Thelephorales</taxon>
        <taxon>Thelephoraceae</taxon>
        <taxon>Thelephora</taxon>
    </lineage>
</organism>
<comment type="caution">
    <text evidence="2">The sequence shown here is derived from an EMBL/GenBank/DDBJ whole genome shotgun (WGS) entry which is preliminary data.</text>
</comment>
<dbReference type="AlphaFoldDB" id="A0A9P6H843"/>
<evidence type="ECO:0000313" key="3">
    <source>
        <dbReference type="Proteomes" id="UP000736335"/>
    </source>
</evidence>
<evidence type="ECO:0000313" key="2">
    <source>
        <dbReference type="EMBL" id="KAF9781550.1"/>
    </source>
</evidence>
<accession>A0A9P6H843</accession>
<feature type="transmembrane region" description="Helical" evidence="1">
    <location>
        <begin position="108"/>
        <end position="128"/>
    </location>
</feature>
<proteinExistence type="predicted"/>
<keyword evidence="1" id="KW-1133">Transmembrane helix</keyword>
<feature type="transmembrane region" description="Helical" evidence="1">
    <location>
        <begin position="177"/>
        <end position="197"/>
    </location>
</feature>
<feature type="transmembrane region" description="Helical" evidence="1">
    <location>
        <begin position="209"/>
        <end position="230"/>
    </location>
</feature>
<dbReference type="OrthoDB" id="3234297at2759"/>